<dbReference type="GO" id="GO:0071897">
    <property type="term" value="P:DNA biosynthetic process"/>
    <property type="evidence" value="ECO:0007669"/>
    <property type="project" value="UniProtKB-ARBA"/>
</dbReference>
<dbReference type="SUPFAM" id="SSF56672">
    <property type="entry name" value="DNA/RNA polymerases"/>
    <property type="match status" value="1"/>
</dbReference>
<proteinExistence type="predicted"/>
<dbReference type="PANTHER" id="PTHR47331">
    <property type="entry name" value="PHD-TYPE DOMAIN-CONTAINING PROTEIN"/>
    <property type="match status" value="1"/>
</dbReference>
<dbReference type="Proteomes" id="UP000494040">
    <property type="component" value="Unassembled WGS sequence"/>
</dbReference>
<sequence>MYMGDLLTSVSSLQEAKTLYRQAKDLFAAGGFELRKWSSNSSLLLDSLEKGDVVISRVEFDSCSVLGLRWLPDGDLFDFRVELEPRSSTKRNILSTVARIFDPLGFLSPVTLYLKGLIKQLWQEGADWDHPPSPEVTLKWKRVLAEFAQLTEVRIPRFLGIRENTRLNLYGFCDVSENGYGAVIYLKGEADKPYVSFVCGKAKVAPTKVISIPRLELCAALLLSKLFLVVVETFTKRNLKPEIFAFSDSTVVLCWLNSEPNRWNTFVANRVAKIQSNLRAEKWAHIKGAENPADCLSRGLTPQELSNHPYWFHGPDWLLKNESQWPTTPLSFKEEDCHEQKKKLALQTQVQPENIFIQFIQRFSSFQKLLNSMIYLLLFVQVLPKQILITASDCDKAELTLCKIIQSQISHPKSNA</sequence>
<dbReference type="InterPro" id="IPR008042">
    <property type="entry name" value="Retrotrans_Pao"/>
</dbReference>
<evidence type="ECO:0000313" key="1">
    <source>
        <dbReference type="EnsemblMetazoa" id="XP_014239598.1"/>
    </source>
</evidence>
<accession>A0A8I6R635</accession>
<organism evidence="1 2">
    <name type="scientific">Cimex lectularius</name>
    <name type="common">Bed bug</name>
    <name type="synonym">Acanthia lectularia</name>
    <dbReference type="NCBI Taxonomy" id="79782"/>
    <lineage>
        <taxon>Eukaryota</taxon>
        <taxon>Metazoa</taxon>
        <taxon>Ecdysozoa</taxon>
        <taxon>Arthropoda</taxon>
        <taxon>Hexapoda</taxon>
        <taxon>Insecta</taxon>
        <taxon>Pterygota</taxon>
        <taxon>Neoptera</taxon>
        <taxon>Paraneoptera</taxon>
        <taxon>Hemiptera</taxon>
        <taxon>Heteroptera</taxon>
        <taxon>Panheteroptera</taxon>
        <taxon>Cimicomorpha</taxon>
        <taxon>Cimicidae</taxon>
        <taxon>Cimex</taxon>
    </lineage>
</organism>
<dbReference type="OrthoDB" id="8194697at2759"/>
<protein>
    <submittedName>
        <fullName evidence="1">Uncharacterized protein</fullName>
    </submittedName>
</protein>
<keyword evidence="2" id="KW-1185">Reference proteome</keyword>
<dbReference type="KEGG" id="clec:106661013"/>
<dbReference type="RefSeq" id="XP_014239598.1">
    <property type="nucleotide sequence ID" value="XM_014384112.1"/>
</dbReference>
<reference evidence="1" key="1">
    <citation type="submission" date="2022-01" db="UniProtKB">
        <authorList>
            <consortium name="EnsemblMetazoa"/>
        </authorList>
    </citation>
    <scope>IDENTIFICATION</scope>
</reference>
<dbReference type="GeneID" id="106661013"/>
<name>A0A8I6R635_CIMLE</name>
<dbReference type="EnsemblMetazoa" id="XM_014384112.1">
    <property type="protein sequence ID" value="XP_014239598.1"/>
    <property type="gene ID" value="LOC106661013"/>
</dbReference>
<evidence type="ECO:0000313" key="2">
    <source>
        <dbReference type="Proteomes" id="UP000494040"/>
    </source>
</evidence>
<dbReference type="InterPro" id="IPR043502">
    <property type="entry name" value="DNA/RNA_pol_sf"/>
</dbReference>
<dbReference type="OMA" id="LNTWESH"/>
<dbReference type="AlphaFoldDB" id="A0A8I6R635"/>
<dbReference type="Pfam" id="PF05380">
    <property type="entry name" value="Peptidase_A17"/>
    <property type="match status" value="1"/>
</dbReference>
<dbReference type="PANTHER" id="PTHR47331:SF5">
    <property type="entry name" value="RIBONUCLEASE H"/>
    <property type="match status" value="1"/>
</dbReference>